<evidence type="ECO:0000256" key="1">
    <source>
        <dbReference type="SAM" id="Coils"/>
    </source>
</evidence>
<proteinExistence type="predicted"/>
<protein>
    <submittedName>
        <fullName evidence="2">Uncharacterized protein</fullName>
    </submittedName>
</protein>
<keyword evidence="1" id="KW-0175">Coiled coil</keyword>
<evidence type="ECO:0000313" key="2">
    <source>
        <dbReference type="EMBL" id="OEU08667.1"/>
    </source>
</evidence>
<dbReference type="InParanoid" id="A0A1E7ES47"/>
<dbReference type="KEGG" id="fcy:FRACYDRAFT_249568"/>
<dbReference type="EMBL" id="KV784379">
    <property type="protein sequence ID" value="OEU08667.1"/>
    <property type="molecule type" value="Genomic_DNA"/>
</dbReference>
<feature type="coiled-coil region" evidence="1">
    <location>
        <begin position="65"/>
        <end position="92"/>
    </location>
</feature>
<sequence length="195" mass="22410">MSNDESARRLSLAAAELAELMKATYKQTEDINIDIQREVADDISDMKVESIALKTDMNNKWSTVNNKLNTVNQNLQENRKMMESLMAAMKEEGKKNRIVNALNSERKRAGGWCYDEKGIDWSESLIINILSNFLEGRGRYISSYTTRKFEYQSDASLKKESEKAFRAKLKREILNITGTTPTIVLEDDQWVIYHG</sequence>
<reference evidence="2 3" key="1">
    <citation type="submission" date="2016-09" db="EMBL/GenBank/DDBJ databases">
        <title>Extensive genetic diversity and differential bi-allelic expression allows diatom success in the polar Southern Ocean.</title>
        <authorList>
            <consortium name="DOE Joint Genome Institute"/>
            <person name="Mock T."/>
            <person name="Otillar R.P."/>
            <person name="Strauss J."/>
            <person name="Dupont C."/>
            <person name="Frickenhaus S."/>
            <person name="Maumus F."/>
            <person name="Mcmullan M."/>
            <person name="Sanges R."/>
            <person name="Schmutz J."/>
            <person name="Toseland A."/>
            <person name="Valas R."/>
            <person name="Veluchamy A."/>
            <person name="Ward B.J."/>
            <person name="Allen A."/>
            <person name="Barry K."/>
            <person name="Falciatore A."/>
            <person name="Ferrante M."/>
            <person name="Fortunato A.E."/>
            <person name="Gloeckner G."/>
            <person name="Gruber A."/>
            <person name="Hipkin R."/>
            <person name="Janech M."/>
            <person name="Kroth P."/>
            <person name="Leese F."/>
            <person name="Lindquist E."/>
            <person name="Lyon B.R."/>
            <person name="Martin J."/>
            <person name="Mayer C."/>
            <person name="Parker M."/>
            <person name="Quesneville H."/>
            <person name="Raymond J."/>
            <person name="Uhlig C."/>
            <person name="Valentin K.U."/>
            <person name="Worden A.Z."/>
            <person name="Armbrust E.V."/>
            <person name="Bowler C."/>
            <person name="Green B."/>
            <person name="Moulton V."/>
            <person name="Van Oosterhout C."/>
            <person name="Grigoriev I."/>
        </authorList>
    </citation>
    <scope>NUCLEOTIDE SEQUENCE [LARGE SCALE GENOMIC DNA]</scope>
    <source>
        <strain evidence="2 3">CCMP1102</strain>
    </source>
</reference>
<accession>A0A1E7ES47</accession>
<gene>
    <name evidence="2" type="ORF">FRACYDRAFT_249568</name>
</gene>
<name>A0A1E7ES47_9STRA</name>
<evidence type="ECO:0000313" key="3">
    <source>
        <dbReference type="Proteomes" id="UP000095751"/>
    </source>
</evidence>
<dbReference type="AlphaFoldDB" id="A0A1E7ES47"/>
<organism evidence="2 3">
    <name type="scientific">Fragilariopsis cylindrus CCMP1102</name>
    <dbReference type="NCBI Taxonomy" id="635003"/>
    <lineage>
        <taxon>Eukaryota</taxon>
        <taxon>Sar</taxon>
        <taxon>Stramenopiles</taxon>
        <taxon>Ochrophyta</taxon>
        <taxon>Bacillariophyta</taxon>
        <taxon>Bacillariophyceae</taxon>
        <taxon>Bacillariophycidae</taxon>
        <taxon>Bacillariales</taxon>
        <taxon>Bacillariaceae</taxon>
        <taxon>Fragilariopsis</taxon>
    </lineage>
</organism>
<keyword evidence="3" id="KW-1185">Reference proteome</keyword>
<dbReference type="Proteomes" id="UP000095751">
    <property type="component" value="Unassembled WGS sequence"/>
</dbReference>